<dbReference type="Proteomes" id="UP000295132">
    <property type="component" value="Unassembled WGS sequence"/>
</dbReference>
<dbReference type="GO" id="GO:0016020">
    <property type="term" value="C:membrane"/>
    <property type="evidence" value="ECO:0007669"/>
    <property type="project" value="InterPro"/>
</dbReference>
<dbReference type="InterPro" id="IPR047793">
    <property type="entry name" value="LiaF_C"/>
</dbReference>
<dbReference type="InterPro" id="IPR016975">
    <property type="entry name" value="Cell_wall_LiaF"/>
</dbReference>
<dbReference type="EMBL" id="JAVGVR010000001">
    <property type="protein sequence ID" value="MDQ6596002.1"/>
    <property type="molecule type" value="Genomic_DNA"/>
</dbReference>
<evidence type="ECO:0000259" key="2">
    <source>
        <dbReference type="Pfam" id="PF09922"/>
    </source>
</evidence>
<evidence type="ECO:0000313" key="3">
    <source>
        <dbReference type="EMBL" id="MDQ6596002.1"/>
    </source>
</evidence>
<dbReference type="EMBL" id="SMYO01000008">
    <property type="protein sequence ID" value="TDK59675.1"/>
    <property type="molecule type" value="Genomic_DNA"/>
</dbReference>
<reference evidence="4 5" key="1">
    <citation type="submission" date="2019-03" db="EMBL/GenBank/DDBJ databases">
        <title>Bacillus niacini sp. nov. a Nicotinate-Metabolizing Mesophile Isolated from Soil.</title>
        <authorList>
            <person name="Zhang G."/>
        </authorList>
    </citation>
    <scope>NUCLEOTIDE SEQUENCE [LARGE SCALE GENOMIC DNA]</scope>
    <source>
        <strain evidence="4 5">WN066</strain>
    </source>
</reference>
<keyword evidence="6" id="KW-1185">Reference proteome</keyword>
<sequence length="244" mass="27903">MFKNTKNDYIGWLAIIGALVLGLEILFFNRGLIFSLIFSCGLMYLGRKKAGKKRGRVLFIAGVFFFIISIINMMTFKFLLLAILLHFFIQFITSKKNPKKIQLEVAEPKQDPFEETMYKSKPLFENIFLGQQKTPQGVYEWEDINIQAGIGDTVIDLSYTMLPKGETVIFIRNIIGNMQILVPYEIEVSIHHSCMAGSTNIFDHHEPKVFNQVIHLKTPGYETAEQKVKIFTSLVVGNLEVSRI</sequence>
<feature type="transmembrane region" description="Helical" evidence="1">
    <location>
        <begin position="12"/>
        <end position="45"/>
    </location>
</feature>
<dbReference type="Pfam" id="PF09922">
    <property type="entry name" value="LiaF-like_C"/>
    <property type="match status" value="1"/>
</dbReference>
<dbReference type="NCBIfam" id="NF040535">
    <property type="entry name" value="LiaF_C_term"/>
    <property type="match status" value="1"/>
</dbReference>
<evidence type="ECO:0000313" key="5">
    <source>
        <dbReference type="Proteomes" id="UP000295132"/>
    </source>
</evidence>
<name>A0A4R5VQ29_9BACI</name>
<evidence type="ECO:0000256" key="1">
    <source>
        <dbReference type="SAM" id="Phobius"/>
    </source>
</evidence>
<dbReference type="RefSeq" id="WP_026573177.1">
    <property type="nucleotide sequence ID" value="NZ_JAVGVR010000001.1"/>
</dbReference>
<accession>A0A4R5VQ29</accession>
<dbReference type="PIRSF" id="PIRSF031509">
    <property type="entry name" value="Cell_wall_LiaF/YvqF"/>
    <property type="match status" value="1"/>
</dbReference>
<protein>
    <submittedName>
        <fullName evidence="3 4">Cell wall-active antibiotics response protein</fullName>
    </submittedName>
</protein>
<evidence type="ECO:0000313" key="4">
    <source>
        <dbReference type="EMBL" id="TDK59675.1"/>
    </source>
</evidence>
<keyword evidence="1" id="KW-0812">Transmembrane</keyword>
<keyword evidence="1" id="KW-1133">Transmembrane helix</keyword>
<evidence type="ECO:0000313" key="6">
    <source>
        <dbReference type="Proteomes" id="UP001178888"/>
    </source>
</evidence>
<dbReference type="InterPro" id="IPR024425">
    <property type="entry name" value="LiaF-like_C"/>
</dbReference>
<reference evidence="3" key="2">
    <citation type="submission" date="2023-08" db="EMBL/GenBank/DDBJ databases">
        <title>Nitrogen cycling bacteria in agricultural field soils.</title>
        <authorList>
            <person name="Jang J."/>
        </authorList>
    </citation>
    <scope>NUCLEOTIDE SEQUENCE</scope>
    <source>
        <strain evidence="3">PS3-36</strain>
    </source>
</reference>
<organism evidence="4 5">
    <name type="scientific">Bacillus salipaludis</name>
    <dbReference type="NCBI Taxonomy" id="2547811"/>
    <lineage>
        <taxon>Bacteria</taxon>
        <taxon>Bacillati</taxon>
        <taxon>Bacillota</taxon>
        <taxon>Bacilli</taxon>
        <taxon>Bacillales</taxon>
        <taxon>Bacillaceae</taxon>
        <taxon>Bacillus</taxon>
    </lineage>
</organism>
<keyword evidence="1" id="KW-0472">Membrane</keyword>
<gene>
    <name evidence="3" type="primary">liaF</name>
    <name evidence="4" type="ORF">E2K98_17240</name>
    <name evidence="3" type="ORF">RCG21_06280</name>
</gene>
<comment type="caution">
    <text evidence="4">The sequence shown here is derived from an EMBL/GenBank/DDBJ whole genome shotgun (WGS) entry which is preliminary data.</text>
</comment>
<feature type="domain" description="Cell wall-active antibiotics response LiaF-like C-terminal" evidence="2">
    <location>
        <begin position="128"/>
        <end position="241"/>
    </location>
</feature>
<proteinExistence type="predicted"/>
<dbReference type="Proteomes" id="UP001178888">
    <property type="component" value="Unassembled WGS sequence"/>
</dbReference>
<dbReference type="AlphaFoldDB" id="A0A4R5VQ29"/>
<feature type="transmembrane region" description="Helical" evidence="1">
    <location>
        <begin position="57"/>
        <end position="89"/>
    </location>
</feature>